<reference evidence="9" key="1">
    <citation type="journal article" date="2021" name="Nat. Commun.">
        <title>Genetic determinants of endophytism in the Arabidopsis root mycobiome.</title>
        <authorList>
            <person name="Mesny F."/>
            <person name="Miyauchi S."/>
            <person name="Thiergart T."/>
            <person name="Pickel B."/>
            <person name="Atanasova L."/>
            <person name="Karlsson M."/>
            <person name="Huettel B."/>
            <person name="Barry K.W."/>
            <person name="Haridas S."/>
            <person name="Chen C."/>
            <person name="Bauer D."/>
            <person name="Andreopoulos W."/>
            <person name="Pangilinan J."/>
            <person name="LaButti K."/>
            <person name="Riley R."/>
            <person name="Lipzen A."/>
            <person name="Clum A."/>
            <person name="Drula E."/>
            <person name="Henrissat B."/>
            <person name="Kohler A."/>
            <person name="Grigoriev I.V."/>
            <person name="Martin F.M."/>
            <person name="Hacquard S."/>
        </authorList>
    </citation>
    <scope>NUCLEOTIDE SEQUENCE</scope>
    <source>
        <strain evidence="9">MPI-SDFR-AT-0117</strain>
    </source>
</reference>
<dbReference type="FunFam" id="3.40.50.300:FF:000229">
    <property type="entry name" value="Probable Ras-related protein Rab-6A"/>
    <property type="match status" value="1"/>
</dbReference>
<evidence type="ECO:0000256" key="8">
    <source>
        <dbReference type="SAM" id="Phobius"/>
    </source>
</evidence>
<feature type="transmembrane region" description="Helical" evidence="8">
    <location>
        <begin position="270"/>
        <end position="288"/>
    </location>
</feature>
<dbReference type="InterPro" id="IPR013862">
    <property type="entry name" value="Kei1"/>
</dbReference>
<dbReference type="SMART" id="SM00174">
    <property type="entry name" value="RHO"/>
    <property type="match status" value="1"/>
</dbReference>
<dbReference type="SMART" id="SM00173">
    <property type="entry name" value="RAS"/>
    <property type="match status" value="1"/>
</dbReference>
<evidence type="ECO:0000256" key="6">
    <source>
        <dbReference type="ARBA" id="ARBA00023288"/>
    </source>
</evidence>
<dbReference type="GO" id="GO:0015031">
    <property type="term" value="P:protein transport"/>
    <property type="evidence" value="ECO:0007669"/>
    <property type="project" value="UniProtKB-KW"/>
</dbReference>
<dbReference type="SUPFAM" id="SSF52540">
    <property type="entry name" value="P-loop containing nucleoside triphosphate hydrolases"/>
    <property type="match status" value="1"/>
</dbReference>
<evidence type="ECO:0000313" key="9">
    <source>
        <dbReference type="EMBL" id="KAH6662945.1"/>
    </source>
</evidence>
<evidence type="ECO:0000256" key="3">
    <source>
        <dbReference type="ARBA" id="ARBA00022741"/>
    </source>
</evidence>
<dbReference type="CDD" id="cd01861">
    <property type="entry name" value="Rab6"/>
    <property type="match status" value="1"/>
</dbReference>
<dbReference type="GO" id="GO:0003924">
    <property type="term" value="F:GTPase activity"/>
    <property type="evidence" value="ECO:0007669"/>
    <property type="project" value="InterPro"/>
</dbReference>
<dbReference type="Proteomes" id="UP000770015">
    <property type="component" value="Unassembled WGS sequence"/>
</dbReference>
<comment type="similarity">
    <text evidence="1">Belongs to the small GTPase superfamily. Rab family.</text>
</comment>
<dbReference type="NCBIfam" id="TIGR00231">
    <property type="entry name" value="small_GTP"/>
    <property type="match status" value="1"/>
</dbReference>
<evidence type="ECO:0000256" key="7">
    <source>
        <dbReference type="ARBA" id="ARBA00023289"/>
    </source>
</evidence>
<protein>
    <submittedName>
        <fullName evidence="9">Ras small monomeric GTPase Rab6</fullName>
    </submittedName>
</protein>
<keyword evidence="10" id="KW-1185">Reference proteome</keyword>
<dbReference type="SMART" id="SM00175">
    <property type="entry name" value="RAB"/>
    <property type="match status" value="1"/>
</dbReference>
<dbReference type="Pfam" id="PF08552">
    <property type="entry name" value="Kei1"/>
    <property type="match status" value="1"/>
</dbReference>
<dbReference type="GO" id="GO:0005525">
    <property type="term" value="F:GTP binding"/>
    <property type="evidence" value="ECO:0007669"/>
    <property type="project" value="UniProtKB-KW"/>
</dbReference>
<dbReference type="InterPro" id="IPR050227">
    <property type="entry name" value="Rab"/>
</dbReference>
<comment type="caution">
    <text evidence="9">The sequence shown here is derived from an EMBL/GenBank/DDBJ whole genome shotgun (WGS) entry which is preliminary data.</text>
</comment>
<evidence type="ECO:0000256" key="5">
    <source>
        <dbReference type="ARBA" id="ARBA00023134"/>
    </source>
</evidence>
<evidence type="ECO:0000256" key="2">
    <source>
        <dbReference type="ARBA" id="ARBA00022448"/>
    </source>
</evidence>
<dbReference type="PROSITE" id="PS51421">
    <property type="entry name" value="RAS"/>
    <property type="match status" value="1"/>
</dbReference>
<dbReference type="GO" id="GO:0006673">
    <property type="term" value="P:inositol phosphoceramide metabolic process"/>
    <property type="evidence" value="ECO:0007669"/>
    <property type="project" value="InterPro"/>
</dbReference>
<dbReference type="GO" id="GO:0070917">
    <property type="term" value="F:inositol phosphoceramide synthase regulator activity"/>
    <property type="evidence" value="ECO:0007669"/>
    <property type="project" value="InterPro"/>
</dbReference>
<feature type="transmembrane region" description="Helical" evidence="8">
    <location>
        <begin position="300"/>
        <end position="323"/>
    </location>
</feature>
<keyword evidence="7" id="KW-0636">Prenylation</keyword>
<dbReference type="PANTHER" id="PTHR47977">
    <property type="entry name" value="RAS-RELATED PROTEIN RAB"/>
    <property type="match status" value="1"/>
</dbReference>
<feature type="transmembrane region" description="Helical" evidence="8">
    <location>
        <begin position="238"/>
        <end position="258"/>
    </location>
</feature>
<dbReference type="PRINTS" id="PR00449">
    <property type="entry name" value="RASTRNSFRMNG"/>
</dbReference>
<dbReference type="GO" id="GO:0016020">
    <property type="term" value="C:membrane"/>
    <property type="evidence" value="ECO:0007669"/>
    <property type="project" value="GOC"/>
</dbReference>
<dbReference type="Gene3D" id="3.40.50.300">
    <property type="entry name" value="P-loop containing nucleotide triphosphate hydrolases"/>
    <property type="match status" value="1"/>
</dbReference>
<dbReference type="OrthoDB" id="9989112at2759"/>
<dbReference type="PROSITE" id="PS51420">
    <property type="entry name" value="RHO"/>
    <property type="match status" value="1"/>
</dbReference>
<keyword evidence="6" id="KW-0449">Lipoprotein</keyword>
<dbReference type="Pfam" id="PF00071">
    <property type="entry name" value="Ras"/>
    <property type="match status" value="1"/>
</dbReference>
<sequence>MATSYNNPLKKFKYVGKTSLITRFMYDSFDNMYQATIGIDFLSKTMYLEDRTVRLQLWDTAGQERFRSLIPSYIRDSSVAVVVYDISNAKSFQNTKKWIDDVRAERGNDVIIVLVGNKTDLNEKREVTTAQGEEEAKKNNLMFVETSAKLGHNVKTLFKRIAQALPGMEGSDTATQASNQIYASQSLMVLLIQAATEARPPRPPTAVGAARTRQWLTALAATHQTFLGLISLQNGTEVIALTLIFNKLTGFYGILAILTGYSLSALQLSMYIYSLVVLLLLLVCLPHIRKQTPFEVLGLAWVYIIDTFLNAAYTTTFALAWFANSTALDRHAGPSGEEPPSHPGVPAATLAQGIPVMPDVPKTTKHIGPEESWASLALIVLVTVIRLYFAVVVMSYASQVLSRQRDLNGWEPESSKVSEQAIFAPGSADGEGWRGRIGRKMLIVGRSYWLDERAQEEWAKNVSSKFRSAAAQV</sequence>
<keyword evidence="3" id="KW-0547">Nucleotide-binding</keyword>
<name>A0A9P8V0B9_9PEZI</name>
<keyword evidence="4" id="KW-0653">Protein transport</keyword>
<dbReference type="InterPro" id="IPR001806">
    <property type="entry name" value="Small_GTPase"/>
</dbReference>
<keyword evidence="5" id="KW-0342">GTP-binding</keyword>
<keyword evidence="2" id="KW-0813">Transport</keyword>
<dbReference type="InterPro" id="IPR027417">
    <property type="entry name" value="P-loop_NTPase"/>
</dbReference>
<proteinExistence type="inferred from homology"/>
<dbReference type="SMART" id="SM00176">
    <property type="entry name" value="RAN"/>
    <property type="match status" value="1"/>
</dbReference>
<accession>A0A9P8V0B9</accession>
<dbReference type="InterPro" id="IPR005225">
    <property type="entry name" value="Small_GTP-bd"/>
</dbReference>
<gene>
    <name evidence="9" type="ORF">F5X68DRAFT_225848</name>
</gene>
<dbReference type="AlphaFoldDB" id="A0A9P8V0B9"/>
<dbReference type="PROSITE" id="PS51419">
    <property type="entry name" value="RAB"/>
    <property type="match status" value="1"/>
</dbReference>
<dbReference type="EMBL" id="JAGSXJ010000044">
    <property type="protein sequence ID" value="KAH6662945.1"/>
    <property type="molecule type" value="Genomic_DNA"/>
</dbReference>
<evidence type="ECO:0000256" key="4">
    <source>
        <dbReference type="ARBA" id="ARBA00022927"/>
    </source>
</evidence>
<keyword evidence="8" id="KW-0472">Membrane</keyword>
<evidence type="ECO:0000313" key="10">
    <source>
        <dbReference type="Proteomes" id="UP000770015"/>
    </source>
</evidence>
<keyword evidence="8" id="KW-1133">Transmembrane helix</keyword>
<evidence type="ECO:0000256" key="1">
    <source>
        <dbReference type="ARBA" id="ARBA00006270"/>
    </source>
</evidence>
<keyword evidence="8" id="KW-0812">Transmembrane</keyword>
<organism evidence="9 10">
    <name type="scientific">Plectosphaerella plurivora</name>
    <dbReference type="NCBI Taxonomy" id="936078"/>
    <lineage>
        <taxon>Eukaryota</taxon>
        <taxon>Fungi</taxon>
        <taxon>Dikarya</taxon>
        <taxon>Ascomycota</taxon>
        <taxon>Pezizomycotina</taxon>
        <taxon>Sordariomycetes</taxon>
        <taxon>Hypocreomycetidae</taxon>
        <taxon>Glomerellales</taxon>
        <taxon>Plectosphaerellaceae</taxon>
        <taxon>Plectosphaerella</taxon>
    </lineage>
</organism>
<feature type="transmembrane region" description="Helical" evidence="8">
    <location>
        <begin position="373"/>
        <end position="397"/>
    </location>
</feature>